<dbReference type="Proteomes" id="UP000037020">
    <property type="component" value="Unassembled WGS sequence"/>
</dbReference>
<protein>
    <recommendedName>
        <fullName evidence="4">Histidine kinase</fullName>
    </recommendedName>
</protein>
<keyword evidence="1" id="KW-0472">Membrane</keyword>
<gene>
    <name evidence="2" type="ORF">ADK38_34495</name>
</gene>
<dbReference type="EMBL" id="LGUT01003173">
    <property type="protein sequence ID" value="KOG85826.1"/>
    <property type="molecule type" value="Genomic_DNA"/>
</dbReference>
<keyword evidence="1" id="KW-1133">Transmembrane helix</keyword>
<comment type="caution">
    <text evidence="2">The sequence shown here is derived from an EMBL/GenBank/DDBJ whole genome shotgun (WGS) entry which is preliminary data.</text>
</comment>
<keyword evidence="3" id="KW-1185">Reference proteome</keyword>
<keyword evidence="1" id="KW-0812">Transmembrane</keyword>
<feature type="transmembrane region" description="Helical" evidence="1">
    <location>
        <begin position="46"/>
        <end position="66"/>
    </location>
</feature>
<accession>A0ABR5IY24</accession>
<evidence type="ECO:0000313" key="2">
    <source>
        <dbReference type="EMBL" id="KOG85826.1"/>
    </source>
</evidence>
<organism evidence="2 3">
    <name type="scientific">Streptomyces varsoviensis</name>
    <dbReference type="NCBI Taxonomy" id="67373"/>
    <lineage>
        <taxon>Bacteria</taxon>
        <taxon>Bacillati</taxon>
        <taxon>Actinomycetota</taxon>
        <taxon>Actinomycetes</taxon>
        <taxon>Kitasatosporales</taxon>
        <taxon>Streptomycetaceae</taxon>
        <taxon>Streptomyces</taxon>
    </lineage>
</organism>
<proteinExistence type="predicted"/>
<evidence type="ECO:0000313" key="3">
    <source>
        <dbReference type="Proteomes" id="UP000037020"/>
    </source>
</evidence>
<feature type="transmembrane region" description="Helical" evidence="1">
    <location>
        <begin position="16"/>
        <end position="39"/>
    </location>
</feature>
<name>A0ABR5IY24_9ACTN</name>
<feature type="non-terminal residue" evidence="2">
    <location>
        <position position="1"/>
    </location>
</feature>
<evidence type="ECO:0000256" key="1">
    <source>
        <dbReference type="SAM" id="Phobius"/>
    </source>
</evidence>
<evidence type="ECO:0008006" key="4">
    <source>
        <dbReference type="Google" id="ProtNLM"/>
    </source>
</evidence>
<reference evidence="2 3" key="1">
    <citation type="submission" date="2015-07" db="EMBL/GenBank/DDBJ databases">
        <authorList>
            <person name="Ju K.-S."/>
            <person name="Doroghazi J.R."/>
            <person name="Metcalf W.W."/>
        </authorList>
    </citation>
    <scope>NUCLEOTIDE SEQUENCE [LARGE SCALE GENOMIC DNA]</scope>
    <source>
        <strain evidence="2 3">NRRL B-3589</strain>
    </source>
</reference>
<feature type="non-terminal residue" evidence="2">
    <location>
        <position position="168"/>
    </location>
</feature>
<feature type="transmembrane region" description="Helical" evidence="1">
    <location>
        <begin position="72"/>
        <end position="96"/>
    </location>
</feature>
<sequence length="168" mass="17787">GCALAASAVATSQLPAAYFLATPHWSFLEIGWFGVLLLYGERLRWTLLFIGCCVVLTLAQLLAAGAPSRQAAAGMAVSAMVICAFQVAAAVMAGLLRGCAAAASATAREQERVRTEAEVSARIHADQRARYEDLRRSVLPLLAGLAGGALDPADDRVRRRCAFEVARL</sequence>